<protein>
    <submittedName>
        <fullName evidence="1">Uncharacterized protein</fullName>
    </submittedName>
</protein>
<keyword evidence="2" id="KW-1185">Reference proteome</keyword>
<gene>
    <name evidence="1" type="ORF">CUU66_17860</name>
</gene>
<dbReference type="AlphaFoldDB" id="A0A2N5M2F9"/>
<proteinExistence type="predicted"/>
<dbReference type="EMBL" id="PGUY01000057">
    <property type="protein sequence ID" value="PLT28550.1"/>
    <property type="molecule type" value="Genomic_DNA"/>
</dbReference>
<evidence type="ECO:0000313" key="1">
    <source>
        <dbReference type="EMBL" id="PLT28550.1"/>
    </source>
</evidence>
<name>A0A2N5M2F9_9BACI</name>
<organism evidence="1 2">
    <name type="scientific">Peribacillus deserti</name>
    <dbReference type="NCBI Taxonomy" id="673318"/>
    <lineage>
        <taxon>Bacteria</taxon>
        <taxon>Bacillati</taxon>
        <taxon>Bacillota</taxon>
        <taxon>Bacilli</taxon>
        <taxon>Bacillales</taxon>
        <taxon>Bacillaceae</taxon>
        <taxon>Peribacillus</taxon>
    </lineage>
</organism>
<evidence type="ECO:0000313" key="2">
    <source>
        <dbReference type="Proteomes" id="UP000234748"/>
    </source>
</evidence>
<accession>A0A2N5M2F9</accession>
<dbReference type="RefSeq" id="WP_101644661.1">
    <property type="nucleotide sequence ID" value="NZ_PGUY01000057.1"/>
</dbReference>
<dbReference type="OrthoDB" id="2655130at2"/>
<reference evidence="1 2" key="1">
    <citation type="submission" date="2017-11" db="EMBL/GenBank/DDBJ databases">
        <title>Comparitive Functional Genomics of Dry Heat Resistant strains isolated from the Viking Spacecraft.</title>
        <authorList>
            <person name="Seuylemezian A."/>
            <person name="Cooper K."/>
            <person name="Vaishampayan P."/>
        </authorList>
    </citation>
    <scope>NUCLEOTIDE SEQUENCE [LARGE SCALE GENOMIC DNA]</scope>
    <source>
        <strain evidence="1 2">V1-29</strain>
    </source>
</reference>
<dbReference type="Proteomes" id="UP000234748">
    <property type="component" value="Unassembled WGS sequence"/>
</dbReference>
<comment type="caution">
    <text evidence="1">The sequence shown here is derived from an EMBL/GenBank/DDBJ whole genome shotgun (WGS) entry which is preliminary data.</text>
</comment>
<sequence>MANGSSRSSTAIDLIQQNLGRDILIVVSADQLNIFGQTFRPIFVGTLIEADEGRITLWPVQIKMSNAPNYEFPTPLFFPVESITAITRFDRDIKFPIS</sequence>